<gene>
    <name evidence="1" type="ORF">NZD89_11665</name>
</gene>
<dbReference type="PANTHER" id="PTHR47381:SF3">
    <property type="entry name" value="ALPHA_BETA-HYDROLASES SUPERFAMILY PROTEIN"/>
    <property type="match status" value="1"/>
</dbReference>
<dbReference type="InterPro" id="IPR029058">
    <property type="entry name" value="AB_hydrolase_fold"/>
</dbReference>
<dbReference type="RefSeq" id="WP_268007879.1">
    <property type="nucleotide sequence ID" value="NZ_BSUT01000001.1"/>
</dbReference>
<protein>
    <submittedName>
        <fullName evidence="1">Alpha/beta hydrolase family protein</fullName>
    </submittedName>
</protein>
<accession>A0ABY6ZPH4</accession>
<dbReference type="InterPro" id="IPR025890">
    <property type="entry name" value="Abhydrolase_bac"/>
</dbReference>
<proteinExistence type="predicted"/>
<dbReference type="PANTHER" id="PTHR47381">
    <property type="entry name" value="ALPHA/BETA-HYDROLASES SUPERFAMILY PROTEIN"/>
    <property type="match status" value="1"/>
</dbReference>
<evidence type="ECO:0000313" key="1">
    <source>
        <dbReference type="EMBL" id="WAH43976.1"/>
    </source>
</evidence>
<evidence type="ECO:0000313" key="2">
    <source>
        <dbReference type="Proteomes" id="UP001164761"/>
    </source>
</evidence>
<dbReference type="Gene3D" id="3.40.50.1820">
    <property type="entry name" value="alpha/beta hydrolase"/>
    <property type="match status" value="1"/>
</dbReference>
<dbReference type="GO" id="GO:0016787">
    <property type="term" value="F:hydrolase activity"/>
    <property type="evidence" value="ECO:0007669"/>
    <property type="project" value="UniProtKB-KW"/>
</dbReference>
<dbReference type="SUPFAM" id="SSF53474">
    <property type="entry name" value="alpha/beta-Hydrolases"/>
    <property type="match status" value="1"/>
</dbReference>
<dbReference type="Pfam" id="PF12715">
    <property type="entry name" value="Abhydrolase_7"/>
    <property type="match status" value="1"/>
</dbReference>
<name>A0ABY6ZPH4_9BACL</name>
<dbReference type="EMBL" id="CP104067">
    <property type="protein sequence ID" value="WAH43976.1"/>
    <property type="molecule type" value="Genomic_DNA"/>
</dbReference>
<dbReference type="Proteomes" id="UP001164761">
    <property type="component" value="Chromosome"/>
</dbReference>
<keyword evidence="2" id="KW-1185">Reference proteome</keyword>
<reference evidence="1" key="1">
    <citation type="submission" date="2022-08" db="EMBL/GenBank/DDBJ databases">
        <title>Alicyclobacillus fastidiosus DSM 17978, complete genome.</title>
        <authorList>
            <person name="Wang Q."/>
            <person name="Cai R."/>
            <person name="Wang Z."/>
        </authorList>
    </citation>
    <scope>NUCLEOTIDE SEQUENCE</scope>
    <source>
        <strain evidence="1">DSM 17978</strain>
    </source>
</reference>
<sequence length="340" mass="38053">MDGRELSIYEYFIKRGSEVHPSMKYNGGDVKKWQSSLRSKIIDLLGTPYKPVDLNPSTVWATEEDGLVKEKVIFDADDYSSIPAIIVKRADLDPNVQHRAVLCIHGHGPFGKDSVTGIITSQRHLEVIRQYNYDYAVQLARAGYVAIAPDLRNFGERTGQEIYSGRDSCNVHFIRGLLMGYNLISLHIWDLMRTIDYLTLRPDVDSERIGCMGLPLGGTLTMHLAALDSRIRAAVISCALTTYQEYAIIKTNFCGSQFIPGIYKYADLADIAGLIAPRPVLIEAGVYDDGFPIGATTQAYNELQEIYRFVGASGNLHKDFFEGGHEFSGRKTIKFFDSYL</sequence>
<keyword evidence="1" id="KW-0378">Hydrolase</keyword>
<organism evidence="1 2">
    <name type="scientific">Alicyclobacillus fastidiosus</name>
    <dbReference type="NCBI Taxonomy" id="392011"/>
    <lineage>
        <taxon>Bacteria</taxon>
        <taxon>Bacillati</taxon>
        <taxon>Bacillota</taxon>
        <taxon>Bacilli</taxon>
        <taxon>Bacillales</taxon>
        <taxon>Alicyclobacillaceae</taxon>
        <taxon>Alicyclobacillus</taxon>
    </lineage>
</organism>